<reference evidence="2" key="2">
    <citation type="journal article" date="2015" name="ISME J.">
        <title>A new class of marine Euryarchaeota group II from the Mediterranean deep chlorophyll maximum.</title>
        <authorList>
            <person name="Martin-Cuadrado A.B."/>
            <person name="Garcia-Heredia I."/>
            <person name="Molto A.G."/>
            <person name="Lopez-Ubeda R."/>
            <person name="Kimes N."/>
            <person name="Lopez-Garcia P."/>
            <person name="Moreira D."/>
            <person name="Rodriguez-Valera F."/>
        </authorList>
    </citation>
    <scope>NUCLEOTIDE SEQUENCE</scope>
</reference>
<reference evidence="2" key="1">
    <citation type="submission" date="2014-11" db="EMBL/GenBank/DDBJ databases">
        <authorList>
            <person name="Zhu J."/>
            <person name="Qi W."/>
            <person name="Song R."/>
        </authorList>
    </citation>
    <scope>NUCLEOTIDE SEQUENCE</scope>
</reference>
<dbReference type="PANTHER" id="PTHR12697:SF5">
    <property type="entry name" value="DEOXYHYPUSINE HYDROXYLASE"/>
    <property type="match status" value="1"/>
</dbReference>
<dbReference type="GO" id="GO:0019135">
    <property type="term" value="F:deoxyhypusine monooxygenase activity"/>
    <property type="evidence" value="ECO:0007669"/>
    <property type="project" value="TreeGrafter"/>
</dbReference>
<dbReference type="InterPro" id="IPR004155">
    <property type="entry name" value="PBS_lyase_HEAT"/>
</dbReference>
<accession>A0A1B1TCW6</accession>
<keyword evidence="2" id="KW-0503">Monooxygenase</keyword>
<dbReference type="Gene3D" id="1.25.10.10">
    <property type="entry name" value="Leucine-rich Repeat Variant"/>
    <property type="match status" value="1"/>
</dbReference>
<protein>
    <submittedName>
        <fullName evidence="2">Putative deoxyhypusine monooxygenase</fullName>
    </submittedName>
</protein>
<dbReference type="SUPFAM" id="SSF48371">
    <property type="entry name" value="ARM repeat"/>
    <property type="match status" value="1"/>
</dbReference>
<dbReference type="SMART" id="SM00567">
    <property type="entry name" value="EZ_HEAT"/>
    <property type="match status" value="2"/>
</dbReference>
<keyword evidence="2" id="KW-0560">Oxidoreductase</keyword>
<sequence length="160" mass="18066">MSERVPRVSQFGSVDPAPPSNLGDIETWKNSLVDDEIPLFQRMRNVFSLRNEGSDESCLALCFGFKSRSALLRHELAYVLGQMQNRVALPSLIERLDDLHEHVMVRHEAAEAMGAIGDLSVKSILQKHLTDSNPEVSESCEVALDLLAWCNTEEWNETKW</sequence>
<dbReference type="InterPro" id="IPR016024">
    <property type="entry name" value="ARM-type_fold"/>
</dbReference>
<dbReference type="PANTHER" id="PTHR12697">
    <property type="entry name" value="PBS LYASE HEAT-LIKE PROTEIN"/>
    <property type="match status" value="1"/>
</dbReference>
<dbReference type="InterPro" id="IPR021133">
    <property type="entry name" value="HEAT_type_2"/>
</dbReference>
<organism evidence="2">
    <name type="scientific">uncultured Poseidoniia archaeon</name>
    <dbReference type="NCBI Taxonomy" id="1697135"/>
    <lineage>
        <taxon>Archaea</taxon>
        <taxon>Methanobacteriati</taxon>
        <taxon>Thermoplasmatota</taxon>
        <taxon>Candidatus Poseidoniia</taxon>
        <taxon>environmental samples</taxon>
    </lineage>
</organism>
<comment type="function">
    <text evidence="1">Catalyzes the hydroxylation of the N(6)-(4-aminobutyl)-L-lysine intermediate produced by deoxyhypusine synthase/DHPS on a critical lysine of the eukaryotic translation initiation factor 5A/eIF-5A. This is the second step of the post-translational modification of that lysine into an unusual amino acid residue named hypusine. Hypusination is unique to mature eIF-5A factor and is essential for its function.</text>
</comment>
<dbReference type="EMBL" id="KP211874">
    <property type="protein sequence ID" value="ANV80125.1"/>
    <property type="molecule type" value="Genomic_DNA"/>
</dbReference>
<dbReference type="AlphaFoldDB" id="A0A1B1TCW6"/>
<dbReference type="PROSITE" id="PS50077">
    <property type="entry name" value="HEAT_REPEAT"/>
    <property type="match status" value="1"/>
</dbReference>
<proteinExistence type="predicted"/>
<dbReference type="InterPro" id="IPR011989">
    <property type="entry name" value="ARM-like"/>
</dbReference>
<name>A0A1B1TCW6_9ARCH</name>
<dbReference type="Pfam" id="PF13646">
    <property type="entry name" value="HEAT_2"/>
    <property type="match status" value="1"/>
</dbReference>
<evidence type="ECO:0000256" key="1">
    <source>
        <dbReference type="ARBA" id="ARBA00045876"/>
    </source>
</evidence>
<evidence type="ECO:0000313" key="2">
    <source>
        <dbReference type="EMBL" id="ANV80125.1"/>
    </source>
</evidence>